<evidence type="ECO:0000313" key="4">
    <source>
        <dbReference type="Proteomes" id="UP000215335"/>
    </source>
</evidence>
<sequence>MNSPIEYGLSSRLSLKKLKTKKSLISSDDLKPNKTKKEATDYPKNNIQKRSIYYEIYPHYHTLDDYLHDHFNSAIDQSEKISINSNTTTNGTEFCAIDIKQLSEKHALIIEYKSDIMKRNYLNVMELFINKNNLSPNYAISTISGMIAGGQDEVKWREFTDINSNGKQAYASQKQENSPFRNQLKCLNSQSNKCTYFSEDKNRKFVPAQLVHPSSFLYKVGGLTTFLYSNTNPQWPSIDKGLRTDLNIYTGTFDKLKLIDHADAYLEKSIFLNPYEKQKIKYSIPIPQYFWKIAYDPVHEQGVVFVTVNNPFIVHGPDYHLCKYSRSEQPNVLMPKGWNPNNITEGYSYICDLSDFLRSTNLNIKGLKNDNGLLYLPSIRHYISADNSNEVSLDQKDDDSEPDTDDYFDSEYCSISIDSLSVNKPLPIKNWTYKEFAHFYYPNYQGDIIITEGSVVTFMCPGDNNFKYPIYDSSRGNVNQYHKFICLEGKFELNGEEYDLNGLTCENNLSFDIEKNDTSIDGSITSYWLRFSYVDQKVNLIQIYYDNTISSTLYVQYPIRRSIRGRQELVKTLNREFDDIGCCSGLNMNDLYSPKRNFTKFSCYENICAEYQILALREGGYFTPAQLAPPTHLHFEAIANVTFTYLNTRPMWKTIFRGNWALLDEEEIMVYSGASGQFEFVSKHLLHLQGVCPQNH</sequence>
<name>A0A232FE50_9HYME</name>
<evidence type="ECO:0000313" key="3">
    <source>
        <dbReference type="EMBL" id="OXU28790.1"/>
    </source>
</evidence>
<dbReference type="PANTHER" id="PTHR13966:SF17">
    <property type="entry name" value="ENDONUCLEASE-RELATED"/>
    <property type="match status" value="1"/>
</dbReference>
<reference evidence="3 4" key="1">
    <citation type="journal article" date="2017" name="Curr. Biol.">
        <title>The Evolution of Venom by Co-option of Single-Copy Genes.</title>
        <authorList>
            <person name="Martinson E.O."/>
            <person name="Mrinalini"/>
            <person name="Kelkar Y.D."/>
            <person name="Chang C.H."/>
            <person name="Werren J.H."/>
        </authorList>
    </citation>
    <scope>NUCLEOTIDE SEQUENCE [LARGE SCALE GENOMIC DNA]</scope>
    <source>
        <strain evidence="3 4">Alberta</strain>
        <tissue evidence="3">Whole body</tissue>
    </source>
</reference>
<dbReference type="GO" id="GO:0005743">
    <property type="term" value="C:mitochondrial inner membrane"/>
    <property type="evidence" value="ECO:0007669"/>
    <property type="project" value="TreeGrafter"/>
</dbReference>
<evidence type="ECO:0000256" key="2">
    <source>
        <dbReference type="ARBA" id="ARBA00022759"/>
    </source>
</evidence>
<accession>A0A232FE50</accession>
<keyword evidence="2" id="KW-0378">Hydrolase</keyword>
<dbReference type="InterPro" id="IPR044925">
    <property type="entry name" value="His-Me_finger_sf"/>
</dbReference>
<keyword evidence="1" id="KW-0540">Nuclease</keyword>
<dbReference type="GO" id="GO:0005634">
    <property type="term" value="C:nucleus"/>
    <property type="evidence" value="ECO:0007669"/>
    <property type="project" value="TreeGrafter"/>
</dbReference>
<dbReference type="EMBL" id="NNAY01000378">
    <property type="protein sequence ID" value="OXU28790.1"/>
    <property type="molecule type" value="Genomic_DNA"/>
</dbReference>
<gene>
    <name evidence="3" type="ORF">TSAR_005471</name>
</gene>
<dbReference type="STRING" id="543379.A0A232FE50"/>
<dbReference type="GO" id="GO:0004521">
    <property type="term" value="F:RNA endonuclease activity"/>
    <property type="evidence" value="ECO:0007669"/>
    <property type="project" value="TreeGrafter"/>
</dbReference>
<organism evidence="3 4">
    <name type="scientific">Trichomalopsis sarcophagae</name>
    <dbReference type="NCBI Taxonomy" id="543379"/>
    <lineage>
        <taxon>Eukaryota</taxon>
        <taxon>Metazoa</taxon>
        <taxon>Ecdysozoa</taxon>
        <taxon>Arthropoda</taxon>
        <taxon>Hexapoda</taxon>
        <taxon>Insecta</taxon>
        <taxon>Pterygota</taxon>
        <taxon>Neoptera</taxon>
        <taxon>Endopterygota</taxon>
        <taxon>Hymenoptera</taxon>
        <taxon>Apocrita</taxon>
        <taxon>Proctotrupomorpha</taxon>
        <taxon>Chalcidoidea</taxon>
        <taxon>Pteromalidae</taxon>
        <taxon>Pteromalinae</taxon>
        <taxon>Trichomalopsis</taxon>
    </lineage>
</organism>
<keyword evidence="4" id="KW-1185">Reference proteome</keyword>
<keyword evidence="2" id="KW-0255">Endonuclease</keyword>
<dbReference type="AlphaFoldDB" id="A0A232FE50"/>
<protein>
    <recommendedName>
        <fullName evidence="5">DNA/RNA non-specific endonuclease domain-containing protein</fullName>
    </recommendedName>
</protein>
<dbReference type="InterPro" id="IPR040255">
    <property type="entry name" value="Non-specific_endonuclease"/>
</dbReference>
<proteinExistence type="predicted"/>
<dbReference type="PANTHER" id="PTHR13966">
    <property type="entry name" value="ENDONUCLEASE RELATED"/>
    <property type="match status" value="1"/>
</dbReference>
<dbReference type="GO" id="GO:0000014">
    <property type="term" value="F:single-stranded DNA endodeoxyribonuclease activity"/>
    <property type="evidence" value="ECO:0007669"/>
    <property type="project" value="TreeGrafter"/>
</dbReference>
<evidence type="ECO:0000256" key="1">
    <source>
        <dbReference type="ARBA" id="ARBA00022722"/>
    </source>
</evidence>
<dbReference type="Proteomes" id="UP000215335">
    <property type="component" value="Unassembled WGS sequence"/>
</dbReference>
<evidence type="ECO:0008006" key="5">
    <source>
        <dbReference type="Google" id="ProtNLM"/>
    </source>
</evidence>
<dbReference type="InterPro" id="IPR044929">
    <property type="entry name" value="DNA/RNA_non-sp_Endonuclease_sf"/>
</dbReference>
<comment type="caution">
    <text evidence="3">The sequence shown here is derived from an EMBL/GenBank/DDBJ whole genome shotgun (WGS) entry which is preliminary data.</text>
</comment>
<dbReference type="Gene3D" id="3.40.570.10">
    <property type="entry name" value="Extracellular Endonuclease, subunit A"/>
    <property type="match status" value="1"/>
</dbReference>
<dbReference type="SUPFAM" id="SSF54060">
    <property type="entry name" value="His-Me finger endonucleases"/>
    <property type="match status" value="2"/>
</dbReference>
<dbReference type="GO" id="GO:0006309">
    <property type="term" value="P:apoptotic DNA fragmentation"/>
    <property type="evidence" value="ECO:0007669"/>
    <property type="project" value="TreeGrafter"/>
</dbReference>